<dbReference type="EMBL" id="LATX01002486">
    <property type="protein sequence ID" value="KTB28311.1"/>
    <property type="molecule type" value="Genomic_DNA"/>
</dbReference>
<organism evidence="2 3">
    <name type="scientific">Moniliophthora roreri</name>
    <name type="common">Frosty pod rot fungus</name>
    <name type="synonym">Monilia roreri</name>
    <dbReference type="NCBI Taxonomy" id="221103"/>
    <lineage>
        <taxon>Eukaryota</taxon>
        <taxon>Fungi</taxon>
        <taxon>Dikarya</taxon>
        <taxon>Basidiomycota</taxon>
        <taxon>Agaricomycotina</taxon>
        <taxon>Agaricomycetes</taxon>
        <taxon>Agaricomycetidae</taxon>
        <taxon>Agaricales</taxon>
        <taxon>Marasmiineae</taxon>
        <taxon>Marasmiaceae</taxon>
        <taxon>Moniliophthora</taxon>
    </lineage>
</organism>
<evidence type="ECO:0000313" key="3">
    <source>
        <dbReference type="Proteomes" id="UP000054988"/>
    </source>
</evidence>
<dbReference type="AlphaFoldDB" id="A0A0W0EW66"/>
<proteinExistence type="predicted"/>
<dbReference type="Proteomes" id="UP000054988">
    <property type="component" value="Unassembled WGS sequence"/>
</dbReference>
<sequence>MSENTSEGELPNDATVNKASPARPPSPKPVFTNPRAHYTPPAMTTTNSNPIFYNEFYPYLCRNSSSNTLPPPMSIVCHSHTTYYTAMSFHCLMNSAYLVSTPGPINSVPLIVSAFGLTIHST</sequence>
<protein>
    <submittedName>
        <fullName evidence="2">Uncharacterized protein</fullName>
    </submittedName>
</protein>
<gene>
    <name evidence="2" type="ORF">WG66_19116</name>
</gene>
<evidence type="ECO:0000256" key="1">
    <source>
        <dbReference type="SAM" id="MobiDB-lite"/>
    </source>
</evidence>
<feature type="region of interest" description="Disordered" evidence="1">
    <location>
        <begin position="1"/>
        <end position="46"/>
    </location>
</feature>
<name>A0A0W0EW66_MONRR</name>
<evidence type="ECO:0000313" key="2">
    <source>
        <dbReference type="EMBL" id="KTB28311.1"/>
    </source>
</evidence>
<accession>A0A0W0EW66</accession>
<comment type="caution">
    <text evidence="2">The sequence shown here is derived from an EMBL/GenBank/DDBJ whole genome shotgun (WGS) entry which is preliminary data.</text>
</comment>
<reference evidence="2 3" key="1">
    <citation type="submission" date="2015-12" db="EMBL/GenBank/DDBJ databases">
        <title>Draft genome sequence of Moniliophthora roreri, the causal agent of frosty pod rot of cacao.</title>
        <authorList>
            <person name="Aime M.C."/>
            <person name="Diaz-Valderrama J.R."/>
            <person name="Kijpornyongpan T."/>
            <person name="Phillips-Mora W."/>
        </authorList>
    </citation>
    <scope>NUCLEOTIDE SEQUENCE [LARGE SCALE GENOMIC DNA]</scope>
    <source>
        <strain evidence="2 3">MCA 2952</strain>
    </source>
</reference>